<dbReference type="GO" id="GO:0008131">
    <property type="term" value="F:primary methylamine oxidase activity"/>
    <property type="evidence" value="ECO:0007669"/>
    <property type="project" value="UniProtKB-ARBA"/>
</dbReference>
<keyword evidence="5" id="KW-0496">Mitochondrion</keyword>
<keyword evidence="7 10" id="KW-0560">Oxidoreductase</keyword>
<evidence type="ECO:0000256" key="6">
    <source>
        <dbReference type="ARBA" id="ARBA00022827"/>
    </source>
</evidence>
<dbReference type="SUPFAM" id="SSF54373">
    <property type="entry name" value="FAD-linked reductases, C-terminal domain"/>
    <property type="match status" value="1"/>
</dbReference>
<dbReference type="PRINTS" id="PR00757">
    <property type="entry name" value="AMINEOXDASEF"/>
</dbReference>
<keyword evidence="4 10" id="KW-0285">Flavoprotein</keyword>
<evidence type="ECO:0000313" key="13">
    <source>
        <dbReference type="RefSeq" id="XP_012691885.2"/>
    </source>
</evidence>
<accession>A0A6P3W883</accession>
<comment type="cofactor">
    <cofactor evidence="1 10">
        <name>FAD</name>
        <dbReference type="ChEBI" id="CHEBI:57692"/>
    </cofactor>
</comment>
<keyword evidence="12" id="KW-1185">Reference proteome</keyword>
<dbReference type="OrthoDB" id="7777654at2759"/>
<feature type="binding site" evidence="9">
    <location>
        <position position="241"/>
    </location>
    <ligand>
        <name>substrate</name>
    </ligand>
</feature>
<comment type="catalytic activity">
    <reaction evidence="8">
        <text>a secondary aliphatic amine + O2 + H2O = a primary amine + an aldehyde + H2O2</text>
        <dbReference type="Rhea" id="RHEA:26414"/>
        <dbReference type="ChEBI" id="CHEBI:15377"/>
        <dbReference type="ChEBI" id="CHEBI:15379"/>
        <dbReference type="ChEBI" id="CHEBI:16240"/>
        <dbReference type="ChEBI" id="CHEBI:17478"/>
        <dbReference type="ChEBI" id="CHEBI:58855"/>
        <dbReference type="ChEBI" id="CHEBI:65296"/>
        <dbReference type="EC" id="1.4.3.4"/>
    </reaction>
</comment>
<keyword evidence="6 10" id="KW-0274">FAD</keyword>
<evidence type="ECO:0000256" key="8">
    <source>
        <dbReference type="ARBA" id="ARBA00048448"/>
    </source>
</evidence>
<evidence type="ECO:0000256" key="7">
    <source>
        <dbReference type="ARBA" id="ARBA00023002"/>
    </source>
</evidence>
<dbReference type="InterPro" id="IPR002937">
    <property type="entry name" value="Amino_oxidase"/>
</dbReference>
<evidence type="ECO:0000256" key="5">
    <source>
        <dbReference type="ARBA" id="ARBA00022787"/>
    </source>
</evidence>
<keyword evidence="5" id="KW-0472">Membrane</keyword>
<dbReference type="Gene3D" id="3.90.660.10">
    <property type="match status" value="1"/>
</dbReference>
<dbReference type="KEGG" id="char:105907978"/>
<gene>
    <name evidence="13" type="primary">si:ch211-127i16.2</name>
</gene>
<dbReference type="RefSeq" id="XP_012691885.2">
    <property type="nucleotide sequence ID" value="XM_012836431.3"/>
</dbReference>
<organism evidence="12 13">
    <name type="scientific">Clupea harengus</name>
    <name type="common">Atlantic herring</name>
    <dbReference type="NCBI Taxonomy" id="7950"/>
    <lineage>
        <taxon>Eukaryota</taxon>
        <taxon>Metazoa</taxon>
        <taxon>Chordata</taxon>
        <taxon>Craniata</taxon>
        <taxon>Vertebrata</taxon>
        <taxon>Euteleostomi</taxon>
        <taxon>Actinopterygii</taxon>
        <taxon>Neopterygii</taxon>
        <taxon>Teleostei</taxon>
        <taxon>Clupei</taxon>
        <taxon>Clupeiformes</taxon>
        <taxon>Clupeoidei</taxon>
        <taxon>Clupeidae</taxon>
        <taxon>Clupea</taxon>
    </lineage>
</organism>
<evidence type="ECO:0000256" key="4">
    <source>
        <dbReference type="ARBA" id="ARBA00022630"/>
    </source>
</evidence>
<evidence type="ECO:0000256" key="3">
    <source>
        <dbReference type="ARBA" id="ARBA00005995"/>
    </source>
</evidence>
<proteinExistence type="inferred from homology"/>
<dbReference type="EC" id="1.4.3.-" evidence="10"/>
<feature type="binding site" evidence="9">
    <location>
        <position position="431"/>
    </location>
    <ligand>
        <name>FAD</name>
        <dbReference type="ChEBI" id="CHEBI:57692"/>
    </ligand>
</feature>
<feature type="domain" description="Amine oxidase" evidence="11">
    <location>
        <begin position="11"/>
        <end position="455"/>
    </location>
</feature>
<evidence type="ECO:0000259" key="11">
    <source>
        <dbReference type="Pfam" id="PF01593"/>
    </source>
</evidence>
<feature type="binding site" evidence="9">
    <location>
        <position position="348"/>
    </location>
    <ligand>
        <name>substrate</name>
    </ligand>
</feature>
<feature type="binding site" evidence="9">
    <location>
        <position position="12"/>
    </location>
    <ligand>
        <name>FAD</name>
        <dbReference type="ChEBI" id="CHEBI:57692"/>
    </ligand>
</feature>
<protein>
    <recommendedName>
        <fullName evidence="10">Amine oxidase</fullName>
        <ecNumber evidence="10">1.4.3.-</ecNumber>
    </recommendedName>
</protein>
<keyword evidence="5" id="KW-1000">Mitochondrion outer membrane</keyword>
<dbReference type="PANTHER" id="PTHR43563:SF14">
    <property type="entry name" value="AMINE OXIDASE"/>
    <property type="match status" value="1"/>
</dbReference>
<dbReference type="GO" id="GO:0005741">
    <property type="term" value="C:mitochondrial outer membrane"/>
    <property type="evidence" value="ECO:0007669"/>
    <property type="project" value="UniProtKB-SubCell"/>
</dbReference>
<dbReference type="InterPro" id="IPR050703">
    <property type="entry name" value="Flavin_MAO"/>
</dbReference>
<dbReference type="InterPro" id="IPR036188">
    <property type="entry name" value="FAD/NAD-bd_sf"/>
</dbReference>
<name>A0A6P3W883_CLUHA</name>
<evidence type="ECO:0000256" key="1">
    <source>
        <dbReference type="ARBA" id="ARBA00001974"/>
    </source>
</evidence>
<sequence>MYDIVIVGAGLSGLSAAHNLLRRDAKLKLLILEGKDRVGGRTLTQDVPAAGGVDRWDLGGQWVASSQTHVMQLIEELGLVVYPQYTKGKKVHHMGGPRAKISHYTSSMPSYSLLVLLDFVQFIWKIDRLSKSVCVEEPWRSPDAVRLDSMTFSSYIEQHVWTRELKEEMAVCSRAVFGVEPSQMSFLFFLMYSAAAGGVVQLLETSPGGAQEFRVKGGTQQLSERLAERIGIERVQLSSPVTAICQGDDSVEVRTLSESFSCKVVINTCPPHMAAKLQYQPALPADRQQLSQHMPVGHMTKFIVTYPTAFWREKGFSGEIVARPSNSCPFSVTFDATSPSGSPALVGFIAGLQAHDWSSTKLEERRDAVVSSLVRYLGPEASHFIHYVEKDWAQEPYSGGCPVNVMMPGMLTYFHPSLRRPFGRIHWAGTETATEWCGYMSGAIQSGHRAALEVLARLSPHTLSQEERKAAQGPAQPNAQSDRWSYVTGYSPLPVALTLTAITLCATLLLVKPQISRDVIGQVIAWLPARVTKRVVP</sequence>
<evidence type="ECO:0000256" key="10">
    <source>
        <dbReference type="RuleBase" id="RU362067"/>
    </source>
</evidence>
<evidence type="ECO:0000313" key="12">
    <source>
        <dbReference type="Proteomes" id="UP000515152"/>
    </source>
</evidence>
<dbReference type="GO" id="GO:0097621">
    <property type="term" value="F:monoamine oxidase activity"/>
    <property type="evidence" value="ECO:0007669"/>
    <property type="project" value="UniProtKB-EC"/>
</dbReference>
<dbReference type="GeneID" id="105907978"/>
<dbReference type="InterPro" id="IPR001613">
    <property type="entry name" value="Flavin_amine_oxidase"/>
</dbReference>
<dbReference type="PANTHER" id="PTHR43563">
    <property type="entry name" value="AMINE OXIDASE"/>
    <property type="match status" value="1"/>
</dbReference>
<dbReference type="AlphaFoldDB" id="A0A6P3W883"/>
<dbReference type="SUPFAM" id="SSF51905">
    <property type="entry name" value="FAD/NAD(P)-binding domain"/>
    <property type="match status" value="1"/>
</dbReference>
<reference evidence="13" key="1">
    <citation type="submission" date="2025-08" db="UniProtKB">
        <authorList>
            <consortium name="RefSeq"/>
        </authorList>
    </citation>
    <scope>IDENTIFICATION</scope>
</reference>
<dbReference type="Proteomes" id="UP000515152">
    <property type="component" value="Chromosome 12"/>
</dbReference>
<dbReference type="Pfam" id="PF01593">
    <property type="entry name" value="Amino_oxidase"/>
    <property type="match status" value="1"/>
</dbReference>
<dbReference type="Gene3D" id="1.10.405.10">
    <property type="entry name" value="Guanine Nucleotide Dissociation Inhibitor, domain 1"/>
    <property type="match status" value="1"/>
</dbReference>
<comment type="similarity">
    <text evidence="3 10">Belongs to the flavin monoamine oxidase family.</text>
</comment>
<dbReference type="Gene3D" id="3.50.50.60">
    <property type="entry name" value="FAD/NAD(P)-binding domain"/>
    <property type="match status" value="1"/>
</dbReference>
<comment type="subcellular location">
    <subcellularLocation>
        <location evidence="2">Mitochondrion outer membrane</location>
        <topology evidence="2">Single-pass type IV membrane protein</topology>
        <orientation evidence="2">Cytoplasmic side</orientation>
    </subcellularLocation>
</comment>
<evidence type="ECO:0000256" key="2">
    <source>
        <dbReference type="ARBA" id="ARBA00004362"/>
    </source>
</evidence>
<evidence type="ECO:0000256" key="9">
    <source>
        <dbReference type="PIRSR" id="PIRSR601613-1"/>
    </source>
</evidence>